<dbReference type="SMART" id="SM00248">
    <property type="entry name" value="ANK"/>
    <property type="match status" value="3"/>
</dbReference>
<accession>A0A7E6DXN7</accession>
<dbReference type="GeneID" id="114498683"/>
<proteinExistence type="predicted"/>
<dbReference type="PANTHER" id="PTHR24160">
    <property type="entry name" value="ANKYRIN REPEAT DOMAIN-CONTAINING PROTEIN 53"/>
    <property type="match status" value="1"/>
</dbReference>
<dbReference type="Pfam" id="PF12796">
    <property type="entry name" value="Ank_2"/>
    <property type="match status" value="1"/>
</dbReference>
<organism evidence="2 3">
    <name type="scientific">Phyllostomus discolor</name>
    <name type="common">pale spear-nosed bat</name>
    <dbReference type="NCBI Taxonomy" id="89673"/>
    <lineage>
        <taxon>Eukaryota</taxon>
        <taxon>Metazoa</taxon>
        <taxon>Chordata</taxon>
        <taxon>Craniata</taxon>
        <taxon>Vertebrata</taxon>
        <taxon>Euteleostomi</taxon>
        <taxon>Mammalia</taxon>
        <taxon>Eutheria</taxon>
        <taxon>Laurasiatheria</taxon>
        <taxon>Chiroptera</taxon>
        <taxon>Yangochiroptera</taxon>
        <taxon>Phyllostomidae</taxon>
        <taxon>Phyllostominae</taxon>
        <taxon>Phyllostomus</taxon>
    </lineage>
</organism>
<dbReference type="SUPFAM" id="SSF48403">
    <property type="entry name" value="Ankyrin repeat"/>
    <property type="match status" value="1"/>
</dbReference>
<dbReference type="InterPro" id="IPR002110">
    <property type="entry name" value="Ankyrin_rpt"/>
</dbReference>
<reference evidence="3" key="1">
    <citation type="submission" date="2025-08" db="UniProtKB">
        <authorList>
            <consortium name="RefSeq"/>
        </authorList>
    </citation>
    <scope>IDENTIFICATION</scope>
    <source>
        <tissue evidence="3">Muscle</tissue>
    </source>
</reference>
<feature type="repeat" description="ANK" evidence="1">
    <location>
        <begin position="150"/>
        <end position="172"/>
    </location>
</feature>
<evidence type="ECO:0000313" key="2">
    <source>
        <dbReference type="Proteomes" id="UP000504628"/>
    </source>
</evidence>
<dbReference type="PRINTS" id="PR01415">
    <property type="entry name" value="ANKYRIN"/>
</dbReference>
<dbReference type="PROSITE" id="PS50088">
    <property type="entry name" value="ANK_REPEAT"/>
    <property type="match status" value="3"/>
</dbReference>
<dbReference type="PROSITE" id="PS50297">
    <property type="entry name" value="ANK_REP_REGION"/>
    <property type="match status" value="3"/>
</dbReference>
<dbReference type="GO" id="GO:0007080">
    <property type="term" value="P:mitotic metaphase chromosome alignment"/>
    <property type="evidence" value="ECO:0007669"/>
    <property type="project" value="TreeGrafter"/>
</dbReference>
<name>A0A7E6DXN7_9CHIR</name>
<dbReference type="FunCoup" id="A0A7E6DXN7">
    <property type="interactions" value="339"/>
</dbReference>
<dbReference type="InterPro" id="IPR042335">
    <property type="entry name" value="ANKRD53"/>
</dbReference>
<dbReference type="PANTHER" id="PTHR24160:SF1">
    <property type="entry name" value="ANKYRIN REPEAT DOMAIN-CONTAINING PROTEIN 53"/>
    <property type="match status" value="1"/>
</dbReference>
<protein>
    <submittedName>
        <fullName evidence="3">Ankyrin repeat domain-containing protein 53 isoform X1</fullName>
    </submittedName>
</protein>
<dbReference type="InParanoid" id="A0A7E6DXN7"/>
<dbReference type="InterPro" id="IPR036770">
    <property type="entry name" value="Ankyrin_rpt-contain_sf"/>
</dbReference>
<dbReference type="Pfam" id="PF00023">
    <property type="entry name" value="Ank"/>
    <property type="match status" value="1"/>
</dbReference>
<keyword evidence="1" id="KW-0040">ANK repeat</keyword>
<dbReference type="Gene3D" id="1.25.40.20">
    <property type="entry name" value="Ankyrin repeat-containing domain"/>
    <property type="match status" value="2"/>
</dbReference>
<dbReference type="GO" id="GO:0060236">
    <property type="term" value="P:regulation of mitotic spindle organization"/>
    <property type="evidence" value="ECO:0007669"/>
    <property type="project" value="TreeGrafter"/>
</dbReference>
<dbReference type="CTD" id="79998"/>
<evidence type="ECO:0000256" key="1">
    <source>
        <dbReference type="PROSITE-ProRule" id="PRU00023"/>
    </source>
</evidence>
<keyword evidence="2" id="KW-1185">Reference proteome</keyword>
<feature type="repeat" description="ANK" evidence="1">
    <location>
        <begin position="221"/>
        <end position="253"/>
    </location>
</feature>
<dbReference type="GO" id="GO:0031116">
    <property type="term" value="P:positive regulation of microtubule polymerization"/>
    <property type="evidence" value="ECO:0007669"/>
    <property type="project" value="TreeGrafter"/>
</dbReference>
<evidence type="ECO:0000313" key="3">
    <source>
        <dbReference type="RefSeq" id="XP_035883988.1"/>
    </source>
</evidence>
<dbReference type="GO" id="GO:1902412">
    <property type="term" value="P:regulation of mitotic cytokinesis"/>
    <property type="evidence" value="ECO:0007669"/>
    <property type="project" value="InterPro"/>
</dbReference>
<feature type="repeat" description="ANK" evidence="1">
    <location>
        <begin position="184"/>
        <end position="220"/>
    </location>
</feature>
<dbReference type="OrthoDB" id="10254927at2759"/>
<dbReference type="GO" id="GO:0000922">
    <property type="term" value="C:spindle pole"/>
    <property type="evidence" value="ECO:0007669"/>
    <property type="project" value="TreeGrafter"/>
</dbReference>
<dbReference type="AlphaFoldDB" id="A0A7E6DXN7"/>
<gene>
    <name evidence="3" type="primary">ANKRD53</name>
</gene>
<dbReference type="Proteomes" id="UP000504628">
    <property type="component" value="Chromosome 6"/>
</dbReference>
<dbReference type="RefSeq" id="XP_035883988.1">
    <property type="nucleotide sequence ID" value="XM_036028095.1"/>
</dbReference>
<sequence>MQHIDRDFLAGGIVVLLSSSFSGFLQSELTNFIIRKKEKLRSSSLLCAFDAEFSGVWARGNWAGRPGRSRVPHGRPGGSVAGLAPGGLGGASLAPTPPPTRVVAGGPDFGGTAMPFSELTASAINTCLYEAGSESLHAAHLEKLSIQTSQGFTAIHFAAQSGKLECLQVLIEEYKFPVDLPTNNGQTPLHLVIRKENKTMVLPCIYYLLKHGAALNTQTCNGSTPLHLAAREGLLSCVKVLVTKGANVHAQDVVGCKPIDYCKIRNHRVCARFLKDAMWKRDKKDFACEMGKLKKLKGRLVLMEQDYLSEHQKEHQILREADFKKWLHRKLQPRDQSLIHNAEQEPQAPRWTIPLSKTPKPPKRFHPSLEMRLQQIPQPETQPSVTPTPVYKKPIVRRPKLWDISNNPATSPTTQIGFPQGIRLGVHPDPSLEHDFRRFLKVRSDGHGGARLCTVAGKQVAPVPRLPLEVIVRELYPQVRPCRMKVPQGFRPISMRDVARKRYLGDSTFWTDTLAMNLRETFDEAFLAAVRAHQGLPIVPSPEPLS</sequence>